<dbReference type="GO" id="GO:0051537">
    <property type="term" value="F:2 iron, 2 sulfur cluster binding"/>
    <property type="evidence" value="ECO:0007669"/>
    <property type="project" value="UniProtKB-KW"/>
</dbReference>
<dbReference type="InterPro" id="IPR000253">
    <property type="entry name" value="FHA_dom"/>
</dbReference>
<evidence type="ECO:0000259" key="10">
    <source>
        <dbReference type="PROSITE" id="PS51085"/>
    </source>
</evidence>
<dbReference type="PANTHER" id="PTHR47354:SF6">
    <property type="entry name" value="NADH OXIDOREDUCTASE HCR"/>
    <property type="match status" value="1"/>
</dbReference>
<dbReference type="PROSITE" id="PS50006">
    <property type="entry name" value="FHA_DOMAIN"/>
    <property type="match status" value="1"/>
</dbReference>
<accession>A0A0C1N6C8</accession>
<reference evidence="13" key="1">
    <citation type="journal article" date="2015" name="Genome Announc.">
        <title>Draft Genome Sequence of Tolypothrix boutellei Strain VB521301.</title>
        <authorList>
            <person name="Chandrababunaidu M.M."/>
            <person name="Singh D."/>
            <person name="Sen D."/>
            <person name="Bhan S."/>
            <person name="Das S."/>
            <person name="Gupta A."/>
            <person name="Adhikary S.P."/>
            <person name="Tripathy S."/>
        </authorList>
    </citation>
    <scope>NUCLEOTIDE SEQUENCE</scope>
    <source>
        <strain evidence="13">VB521301</strain>
    </source>
</reference>
<comment type="cofactor">
    <cofactor evidence="1">
        <name>FAD</name>
        <dbReference type="ChEBI" id="CHEBI:57692"/>
    </cofactor>
</comment>
<dbReference type="InterPro" id="IPR012675">
    <property type="entry name" value="Beta-grasp_dom_sf"/>
</dbReference>
<dbReference type="SUPFAM" id="SSF63380">
    <property type="entry name" value="Riboflavin synthase domain-like"/>
    <property type="match status" value="1"/>
</dbReference>
<keyword evidence="5" id="KW-0274">FAD</keyword>
<gene>
    <name evidence="13" type="ORF">DA73_0244450</name>
    <name evidence="12" type="ORF">DA73_0400025475</name>
</gene>
<dbReference type="Proteomes" id="UP000029738">
    <property type="component" value="Unassembled WGS sequence"/>
</dbReference>
<protein>
    <submittedName>
        <fullName evidence="12">FHA domain-containing protein</fullName>
    </submittedName>
    <submittedName>
        <fullName evidence="13">Flavodoxin</fullName>
    </submittedName>
</protein>
<dbReference type="PROSITE" id="PS51085">
    <property type="entry name" value="2FE2S_FER_2"/>
    <property type="match status" value="1"/>
</dbReference>
<dbReference type="InterPro" id="IPR036010">
    <property type="entry name" value="2Fe-2S_ferredoxin-like_sf"/>
</dbReference>
<keyword evidence="6" id="KW-0560">Oxidoreductase</keyword>
<dbReference type="InterPro" id="IPR017927">
    <property type="entry name" value="FAD-bd_FR_type"/>
</dbReference>
<evidence type="ECO:0000256" key="4">
    <source>
        <dbReference type="ARBA" id="ARBA00022723"/>
    </source>
</evidence>
<evidence type="ECO:0000256" key="7">
    <source>
        <dbReference type="ARBA" id="ARBA00023004"/>
    </source>
</evidence>
<dbReference type="EMBL" id="JHEG02000059">
    <property type="protein sequence ID" value="KIE08001.1"/>
    <property type="molecule type" value="Genomic_DNA"/>
</dbReference>
<dbReference type="PROSITE" id="PS51384">
    <property type="entry name" value="FAD_FR"/>
    <property type="match status" value="1"/>
</dbReference>
<keyword evidence="14" id="KW-1185">Reference proteome</keyword>
<keyword evidence="2" id="KW-0285">Flavoprotein</keyword>
<dbReference type="STRING" id="1479485.DA73_0244450"/>
<dbReference type="Pfam" id="PF00175">
    <property type="entry name" value="NAD_binding_1"/>
    <property type="match status" value="1"/>
</dbReference>
<keyword evidence="3" id="KW-0001">2Fe-2S</keyword>
<dbReference type="RefSeq" id="WP_038092244.1">
    <property type="nucleotide sequence ID" value="NZ_JHEG04000001.1"/>
</dbReference>
<feature type="domain" description="FHA" evidence="9">
    <location>
        <begin position="30"/>
        <end position="79"/>
    </location>
</feature>
<dbReference type="Gene3D" id="3.10.20.30">
    <property type="match status" value="1"/>
</dbReference>
<dbReference type="PANTHER" id="PTHR47354">
    <property type="entry name" value="NADH OXIDOREDUCTASE HCR"/>
    <property type="match status" value="1"/>
</dbReference>
<dbReference type="InterPro" id="IPR001041">
    <property type="entry name" value="2Fe-2S_ferredoxin-type"/>
</dbReference>
<reference evidence="12" key="2">
    <citation type="submission" date="2019-11" db="EMBL/GenBank/DDBJ databases">
        <title>Improved Assembly of Tolypothrix boutellei genome.</title>
        <authorList>
            <person name="Sarangi A.N."/>
            <person name="Mukherjee M."/>
            <person name="Ghosh S."/>
            <person name="Singh D."/>
            <person name="Das A."/>
            <person name="Kant S."/>
            <person name="Prusty A."/>
            <person name="Tripathy S."/>
        </authorList>
    </citation>
    <scope>NUCLEOTIDE SEQUENCE</scope>
    <source>
        <strain evidence="12">VB521301</strain>
    </source>
</reference>
<dbReference type="SUPFAM" id="SSF54292">
    <property type="entry name" value="2Fe-2S ferredoxin-like"/>
    <property type="match status" value="1"/>
</dbReference>
<keyword evidence="7" id="KW-0408">Iron</keyword>
<evidence type="ECO:0000313" key="12">
    <source>
        <dbReference type="EMBL" id="KAF3888458.1"/>
    </source>
</evidence>
<dbReference type="SUPFAM" id="SSF49879">
    <property type="entry name" value="SMAD/FHA domain"/>
    <property type="match status" value="1"/>
</dbReference>
<feature type="domain" description="FAD-binding FR-type" evidence="11">
    <location>
        <begin position="160"/>
        <end position="273"/>
    </location>
</feature>
<dbReference type="SMART" id="SM00240">
    <property type="entry name" value="FHA"/>
    <property type="match status" value="1"/>
</dbReference>
<evidence type="ECO:0000256" key="2">
    <source>
        <dbReference type="ARBA" id="ARBA00022630"/>
    </source>
</evidence>
<proteinExistence type="predicted"/>
<evidence type="ECO:0000313" key="14">
    <source>
        <dbReference type="Proteomes" id="UP000029738"/>
    </source>
</evidence>
<dbReference type="Gene3D" id="2.60.200.20">
    <property type="match status" value="1"/>
</dbReference>
<dbReference type="InterPro" id="IPR017938">
    <property type="entry name" value="Riboflavin_synthase-like_b-brl"/>
</dbReference>
<dbReference type="InterPro" id="IPR008984">
    <property type="entry name" value="SMAD_FHA_dom_sf"/>
</dbReference>
<evidence type="ECO:0000256" key="8">
    <source>
        <dbReference type="ARBA" id="ARBA00023014"/>
    </source>
</evidence>
<dbReference type="CDD" id="cd06215">
    <property type="entry name" value="FNR_iron_sulfur_binding_1"/>
    <property type="match status" value="1"/>
</dbReference>
<name>A0A0C1N6C8_9CYAN</name>
<evidence type="ECO:0000313" key="13">
    <source>
        <dbReference type="EMBL" id="KIE08001.1"/>
    </source>
</evidence>
<evidence type="ECO:0000256" key="1">
    <source>
        <dbReference type="ARBA" id="ARBA00001974"/>
    </source>
</evidence>
<dbReference type="Gene3D" id="3.40.50.80">
    <property type="entry name" value="Nucleotide-binding domain of ferredoxin-NADP reductase (FNR) module"/>
    <property type="match status" value="1"/>
</dbReference>
<dbReference type="GO" id="GO:0046872">
    <property type="term" value="F:metal ion binding"/>
    <property type="evidence" value="ECO:0007669"/>
    <property type="project" value="UniProtKB-KW"/>
</dbReference>
<evidence type="ECO:0000259" key="9">
    <source>
        <dbReference type="PROSITE" id="PS50006"/>
    </source>
</evidence>
<dbReference type="InterPro" id="IPR050415">
    <property type="entry name" value="MRET"/>
</dbReference>
<dbReference type="InterPro" id="IPR039261">
    <property type="entry name" value="FNR_nucleotide-bd"/>
</dbReference>
<dbReference type="OrthoDB" id="9801223at2"/>
<dbReference type="CDD" id="cd00060">
    <property type="entry name" value="FHA"/>
    <property type="match status" value="1"/>
</dbReference>
<dbReference type="PROSITE" id="PS00197">
    <property type="entry name" value="2FE2S_FER_1"/>
    <property type="match status" value="1"/>
</dbReference>
<sequence length="566" mass="63213">MIKIKVVDPKKPDQPQFLDLKPETKPNQECFIGRFLNCDLFLDSSEVSRMHGKVFKKNGNYYFADLGSRGGSRINGENTLINQNYLLHVGDMIQIGRFILMISQIGSEEDKTLIESQKNLQEIVVTQSSDRVIPTVPPVSPLEYMPVAMVEPSQWERWVKGELTVRCIGVIDETHDVKTFRFVADPPVLFAYKPGQSVVLELEINKEHICHSYSISSSPSRPHTLEITVKRFPRVCDSETEEPQALVSNWLHENVTAGSTIKLNGPLDNFTCFTNPSQKLLLISAGNGITPMMSVSRWLCDTGANCDIFLFYSVCSPGDIIFRQELEMMSARYPNFHLAISTTRKEPGQSWFSLTGRLDAAMLQVVVPDFCDRTVYVSGPHGFIECVKQILQSLNFPMQNYYEESFETPWKKCSVLPKQQPIDSSPNLTVTAPVGQSVKQMFVTFPAETVWESNGSNDAGTSTPTVIQTSTLPQSIGSSQNAVVFLRSGKEVNSDGEQPILNLAEREGVKIVSSCRSGICGQCKKRKLQGEVWIEGDSEGLQESERQDGYILTCISYPIGLVFMDA</sequence>
<evidence type="ECO:0000256" key="5">
    <source>
        <dbReference type="ARBA" id="ARBA00022827"/>
    </source>
</evidence>
<dbReference type="Gene3D" id="2.40.30.10">
    <property type="entry name" value="Translation factors"/>
    <property type="match status" value="1"/>
</dbReference>
<dbReference type="EMBL" id="JHEG04000001">
    <property type="protein sequence ID" value="KAF3888458.1"/>
    <property type="molecule type" value="Genomic_DNA"/>
</dbReference>
<dbReference type="Pfam" id="PF00970">
    <property type="entry name" value="FAD_binding_6"/>
    <property type="match status" value="1"/>
</dbReference>
<organism evidence="13">
    <name type="scientific">Tolypothrix bouteillei VB521301</name>
    <dbReference type="NCBI Taxonomy" id="1479485"/>
    <lineage>
        <taxon>Bacteria</taxon>
        <taxon>Bacillati</taxon>
        <taxon>Cyanobacteriota</taxon>
        <taxon>Cyanophyceae</taxon>
        <taxon>Nostocales</taxon>
        <taxon>Tolypothrichaceae</taxon>
        <taxon>Tolypothrix</taxon>
    </lineage>
</organism>
<comment type="caution">
    <text evidence="13">The sequence shown here is derived from an EMBL/GenBank/DDBJ whole genome shotgun (WGS) entry which is preliminary data.</text>
</comment>
<evidence type="ECO:0000256" key="3">
    <source>
        <dbReference type="ARBA" id="ARBA00022714"/>
    </source>
</evidence>
<keyword evidence="4" id="KW-0479">Metal-binding</keyword>
<evidence type="ECO:0000259" key="11">
    <source>
        <dbReference type="PROSITE" id="PS51384"/>
    </source>
</evidence>
<dbReference type="Pfam" id="PF00111">
    <property type="entry name" value="Fer2"/>
    <property type="match status" value="1"/>
</dbReference>
<dbReference type="SUPFAM" id="SSF52343">
    <property type="entry name" value="Ferredoxin reductase-like, C-terminal NADP-linked domain"/>
    <property type="match status" value="1"/>
</dbReference>
<dbReference type="PRINTS" id="PR00406">
    <property type="entry name" value="CYTB5RDTASE"/>
</dbReference>
<keyword evidence="8" id="KW-0411">Iron-sulfur</keyword>
<feature type="domain" description="2Fe-2S ferredoxin-type" evidence="10">
    <location>
        <begin position="481"/>
        <end position="566"/>
    </location>
</feature>
<dbReference type="InterPro" id="IPR006058">
    <property type="entry name" value="2Fe2S_fd_BS"/>
</dbReference>
<dbReference type="Pfam" id="PF00498">
    <property type="entry name" value="FHA"/>
    <property type="match status" value="1"/>
</dbReference>
<dbReference type="CDD" id="cd00207">
    <property type="entry name" value="fer2"/>
    <property type="match status" value="1"/>
</dbReference>
<dbReference type="InterPro" id="IPR008333">
    <property type="entry name" value="Cbr1-like_FAD-bd_dom"/>
</dbReference>
<evidence type="ECO:0000256" key="6">
    <source>
        <dbReference type="ARBA" id="ARBA00023002"/>
    </source>
</evidence>
<dbReference type="AlphaFoldDB" id="A0A0C1N6C8"/>
<dbReference type="InterPro" id="IPR001433">
    <property type="entry name" value="OxRdtase_FAD/NAD-bd"/>
</dbReference>
<dbReference type="GO" id="GO:0016491">
    <property type="term" value="F:oxidoreductase activity"/>
    <property type="evidence" value="ECO:0007669"/>
    <property type="project" value="UniProtKB-KW"/>
</dbReference>